<dbReference type="GO" id="GO:0008168">
    <property type="term" value="F:methyltransferase activity"/>
    <property type="evidence" value="ECO:0007669"/>
    <property type="project" value="InterPro"/>
</dbReference>
<dbReference type="Pfam" id="PF13847">
    <property type="entry name" value="Methyltransf_31"/>
    <property type="match status" value="1"/>
</dbReference>
<reference evidence="2" key="1">
    <citation type="submission" date="2020-09" db="EMBL/GenBank/DDBJ databases">
        <title>Pelobacter alkaliphilus sp. nov., a novel anaerobic arsenate-reducing bacterium from terrestrial mud volcano.</title>
        <authorList>
            <person name="Khomyakova M.A."/>
            <person name="Merkel A.Y."/>
            <person name="Slobodkin A.I."/>
        </authorList>
    </citation>
    <scope>NUCLEOTIDE SEQUENCE</scope>
    <source>
        <strain evidence="2">M08fum</strain>
    </source>
</reference>
<dbReference type="InterPro" id="IPR029063">
    <property type="entry name" value="SAM-dependent_MTases_sf"/>
</dbReference>
<dbReference type="InterPro" id="IPR025714">
    <property type="entry name" value="Methyltranfer_dom"/>
</dbReference>
<organism evidence="2 3">
    <name type="scientific">Pelovirga terrestris</name>
    <dbReference type="NCBI Taxonomy" id="2771352"/>
    <lineage>
        <taxon>Bacteria</taxon>
        <taxon>Pseudomonadati</taxon>
        <taxon>Thermodesulfobacteriota</taxon>
        <taxon>Desulfuromonadia</taxon>
        <taxon>Geobacterales</taxon>
        <taxon>Geobacteraceae</taxon>
        <taxon>Pelovirga</taxon>
    </lineage>
</organism>
<dbReference type="PANTHER" id="PTHR47739:SF1">
    <property type="entry name" value="TRNA1(VAL) (ADENINE(37)-N6)-METHYLTRANSFERASE"/>
    <property type="match status" value="1"/>
</dbReference>
<evidence type="ECO:0000313" key="3">
    <source>
        <dbReference type="Proteomes" id="UP000632828"/>
    </source>
</evidence>
<dbReference type="InterPro" id="IPR050210">
    <property type="entry name" value="tRNA_Adenine-N(6)_MTase"/>
</dbReference>
<protein>
    <submittedName>
        <fullName evidence="2">tRNA1(Val) (Adenine(37)-N6)-methyltransferase</fullName>
    </submittedName>
</protein>
<dbReference type="GO" id="GO:0003676">
    <property type="term" value="F:nucleic acid binding"/>
    <property type="evidence" value="ECO:0007669"/>
    <property type="project" value="InterPro"/>
</dbReference>
<dbReference type="PANTHER" id="PTHR47739">
    <property type="entry name" value="TRNA1(VAL) (ADENINE(37)-N6)-METHYLTRANSFERASE"/>
    <property type="match status" value="1"/>
</dbReference>
<keyword evidence="3" id="KW-1185">Reference proteome</keyword>
<dbReference type="CDD" id="cd02440">
    <property type="entry name" value="AdoMet_MTases"/>
    <property type="match status" value="1"/>
</dbReference>
<sequence>MSNSETLDQLMPGNLQLWQAKEGHRYSIDAVLLARFVRLGTCRQLADLGTGNAVLPLLLASLTGDAHICGFELQQEMVARARRNVELNGLAERISICATDIRNIRDIWEPGAMDLVVSNPPYRAPISGRVAPNDERAHARHELAGTIDDFALAAAWLLKNGGRFAVVYLVERLNQLFIAMTRAGLEPKRLRMIHATAHSAARLVLVEGIKGGRPGLQVEKPLVLYESCQAERRYTEEVEQMYGNDGAEGQRSCFL</sequence>
<dbReference type="Gene3D" id="3.40.50.150">
    <property type="entry name" value="Vaccinia Virus protein VP39"/>
    <property type="match status" value="1"/>
</dbReference>
<comment type="caution">
    <text evidence="2">The sequence shown here is derived from an EMBL/GenBank/DDBJ whole genome shotgun (WGS) entry which is preliminary data.</text>
</comment>
<dbReference type="Proteomes" id="UP000632828">
    <property type="component" value="Unassembled WGS sequence"/>
</dbReference>
<dbReference type="GO" id="GO:0032259">
    <property type="term" value="P:methylation"/>
    <property type="evidence" value="ECO:0007669"/>
    <property type="project" value="InterPro"/>
</dbReference>
<evidence type="ECO:0000313" key="2">
    <source>
        <dbReference type="EMBL" id="MBD1400167.1"/>
    </source>
</evidence>
<evidence type="ECO:0000259" key="1">
    <source>
        <dbReference type="Pfam" id="PF13847"/>
    </source>
</evidence>
<dbReference type="InterPro" id="IPR002052">
    <property type="entry name" value="DNA_methylase_N6_adenine_CS"/>
</dbReference>
<name>A0A8J6QXC9_9BACT</name>
<feature type="domain" description="Methyltransferase" evidence="1">
    <location>
        <begin position="47"/>
        <end position="172"/>
    </location>
</feature>
<dbReference type="SUPFAM" id="SSF53335">
    <property type="entry name" value="S-adenosyl-L-methionine-dependent methyltransferases"/>
    <property type="match status" value="1"/>
</dbReference>
<gene>
    <name evidence="2" type="ORF">ICT70_05730</name>
</gene>
<dbReference type="AlphaFoldDB" id="A0A8J6QXC9"/>
<dbReference type="PROSITE" id="PS00092">
    <property type="entry name" value="N6_MTASE"/>
    <property type="match status" value="1"/>
</dbReference>
<proteinExistence type="predicted"/>
<dbReference type="RefSeq" id="WP_191154443.1">
    <property type="nucleotide sequence ID" value="NZ_JACWUN010000005.1"/>
</dbReference>
<dbReference type="EMBL" id="JACWUN010000005">
    <property type="protein sequence ID" value="MBD1400167.1"/>
    <property type="molecule type" value="Genomic_DNA"/>
</dbReference>
<accession>A0A8J6QXC9</accession>